<dbReference type="PANTHER" id="PTHR12499">
    <property type="entry name" value="OPTIC ATROPHY 3 PROTEIN OPA3"/>
    <property type="match status" value="1"/>
</dbReference>
<proteinExistence type="inferred from homology"/>
<gene>
    <name evidence="4" type="ORF">NP233_g4694</name>
</gene>
<dbReference type="Pfam" id="PF07047">
    <property type="entry name" value="OPA3"/>
    <property type="match status" value="1"/>
</dbReference>
<dbReference type="GO" id="GO:0019216">
    <property type="term" value="P:regulation of lipid metabolic process"/>
    <property type="evidence" value="ECO:0007669"/>
    <property type="project" value="TreeGrafter"/>
</dbReference>
<evidence type="ECO:0000256" key="3">
    <source>
        <dbReference type="SAM" id="Coils"/>
    </source>
</evidence>
<dbReference type="GO" id="GO:0005739">
    <property type="term" value="C:mitochondrion"/>
    <property type="evidence" value="ECO:0007669"/>
    <property type="project" value="TreeGrafter"/>
</dbReference>
<evidence type="ECO:0000256" key="2">
    <source>
        <dbReference type="ARBA" id="ARBA00023054"/>
    </source>
</evidence>
<keyword evidence="2 3" id="KW-0175">Coiled coil</keyword>
<dbReference type="PANTHER" id="PTHR12499:SF0">
    <property type="entry name" value="OPTIC ATROPHY 3 PROTEIN"/>
    <property type="match status" value="1"/>
</dbReference>
<dbReference type="Proteomes" id="UP001213000">
    <property type="component" value="Unassembled WGS sequence"/>
</dbReference>
<dbReference type="AlphaFoldDB" id="A0AAD5VXW6"/>
<evidence type="ECO:0000313" key="5">
    <source>
        <dbReference type="Proteomes" id="UP001213000"/>
    </source>
</evidence>
<accession>A0AAD5VXW6</accession>
<dbReference type="InterPro" id="IPR010754">
    <property type="entry name" value="OPA3-like"/>
</dbReference>
<organism evidence="4 5">
    <name type="scientific">Leucocoprinus birnbaumii</name>
    <dbReference type="NCBI Taxonomy" id="56174"/>
    <lineage>
        <taxon>Eukaryota</taxon>
        <taxon>Fungi</taxon>
        <taxon>Dikarya</taxon>
        <taxon>Basidiomycota</taxon>
        <taxon>Agaricomycotina</taxon>
        <taxon>Agaricomycetes</taxon>
        <taxon>Agaricomycetidae</taxon>
        <taxon>Agaricales</taxon>
        <taxon>Agaricineae</taxon>
        <taxon>Agaricaceae</taxon>
        <taxon>Leucocoprinus</taxon>
    </lineage>
</organism>
<evidence type="ECO:0008006" key="6">
    <source>
        <dbReference type="Google" id="ProtNLM"/>
    </source>
</evidence>
<name>A0AAD5VXW6_9AGAR</name>
<dbReference type="EMBL" id="JANIEX010000259">
    <property type="protein sequence ID" value="KAJ3569990.1"/>
    <property type="molecule type" value="Genomic_DNA"/>
</dbReference>
<protein>
    <recommendedName>
        <fullName evidence="6">OPA3-like protein</fullName>
    </recommendedName>
</protein>
<feature type="coiled-coil region" evidence="3">
    <location>
        <begin position="106"/>
        <end position="151"/>
    </location>
</feature>
<evidence type="ECO:0000313" key="4">
    <source>
        <dbReference type="EMBL" id="KAJ3569990.1"/>
    </source>
</evidence>
<sequence length="232" mass="26584">MASVKIATLLIRTVAKPIASRIKSQAREHERFRDMCVDLAQFLHRTEIRLRTNMLGEPARHIRPLSESRAIENGANFLAESFMFGVAAAVIIGEQWRSSRSQSKRRDTVNDQLQELSSQVSELTERTSGLERKWDSEIEALRERNDELTRVMERIIWIGLRGGWTDVHNEKWQVELASLTRDVSGVEGPKPSSTPHLFINHGRTLFFPPSHSNLDRVFDNHNLDLTSLFRSA</sequence>
<comment type="caution">
    <text evidence="4">The sequence shown here is derived from an EMBL/GenBank/DDBJ whole genome shotgun (WGS) entry which is preliminary data.</text>
</comment>
<comment type="similarity">
    <text evidence="1">Belongs to the OPA3 family.</text>
</comment>
<reference evidence="4" key="1">
    <citation type="submission" date="2022-07" db="EMBL/GenBank/DDBJ databases">
        <title>Genome Sequence of Leucocoprinus birnbaumii.</title>
        <authorList>
            <person name="Buettner E."/>
        </authorList>
    </citation>
    <scope>NUCLEOTIDE SEQUENCE</scope>
    <source>
        <strain evidence="4">VT141</strain>
    </source>
</reference>
<evidence type="ECO:0000256" key="1">
    <source>
        <dbReference type="ARBA" id="ARBA00007584"/>
    </source>
</evidence>
<keyword evidence="5" id="KW-1185">Reference proteome</keyword>